<feature type="transmembrane region" description="Helical" evidence="7">
    <location>
        <begin position="286"/>
        <end position="309"/>
    </location>
</feature>
<dbReference type="PANTHER" id="PTHR34856">
    <property type="entry name" value="PROTEIN NRFD"/>
    <property type="match status" value="1"/>
</dbReference>
<feature type="transmembrane region" description="Helical" evidence="7">
    <location>
        <begin position="251"/>
        <end position="274"/>
    </location>
</feature>
<reference evidence="9" key="1">
    <citation type="submission" date="2018-05" db="EMBL/GenBank/DDBJ databases">
        <title>Genome Sequencing of selected type strains of the family Eggerthellaceae.</title>
        <authorList>
            <person name="Danylec N."/>
            <person name="Stoll D.A."/>
            <person name="Doetsch A."/>
            <person name="Huch M."/>
        </authorList>
    </citation>
    <scope>NUCLEOTIDE SEQUENCE [LARGE SCALE GENOMIC DNA]</scope>
    <source>
        <strain evidence="9">DSM 24851</strain>
    </source>
</reference>
<gene>
    <name evidence="8" type="ORF">DMP06_02800</name>
</gene>
<accession>A0A3N0B3H7</accession>
<feature type="transmembrane region" description="Helical" evidence="7">
    <location>
        <begin position="40"/>
        <end position="66"/>
    </location>
</feature>
<dbReference type="GO" id="GO:0005886">
    <property type="term" value="C:plasma membrane"/>
    <property type="evidence" value="ECO:0007669"/>
    <property type="project" value="UniProtKB-SubCell"/>
</dbReference>
<feature type="transmembrane region" description="Helical" evidence="7">
    <location>
        <begin position="12"/>
        <end position="33"/>
    </location>
</feature>
<evidence type="ECO:0000256" key="7">
    <source>
        <dbReference type="SAM" id="Phobius"/>
    </source>
</evidence>
<dbReference type="OrthoDB" id="3177941at2"/>
<sequence>MLQTVWGWQPALYLFLGGMGAGAFIMAAVLFLIDRTRHRLIVCVSMWAATVSLGVGLMLLLSELIHPLRGMLMWSAFDHFTSWMTYGAWGAFGAVAVFAISAVLATPPASKWLAAHWKWYVKRGAGLRRVLAIVGIVLSAFVAVYTGMLLMDSRGVPLWDTLLLPALFTVSAFDTGVALVEVISVVLGKRDRLAPKARSLMERIVVTLVVLEVIVLAVFLATMLGADAATAAGATAAQSATMLYSGVLAPYFWGMVVACGLAVPLVMAIAGLALHKQKDGAKDAVMAVGAIGALVGGCELRFLILAAGVHAPLLATTVMSLIG</sequence>
<evidence type="ECO:0000313" key="8">
    <source>
        <dbReference type="EMBL" id="RNL41518.1"/>
    </source>
</evidence>
<dbReference type="RefSeq" id="WP_123208215.1">
    <property type="nucleotide sequence ID" value="NZ_JBHTHO010000006.1"/>
</dbReference>
<evidence type="ECO:0000256" key="3">
    <source>
        <dbReference type="ARBA" id="ARBA00022475"/>
    </source>
</evidence>
<dbReference type="AlphaFoldDB" id="A0A3N0B3H7"/>
<feature type="transmembrane region" description="Helical" evidence="7">
    <location>
        <begin position="200"/>
        <end position="221"/>
    </location>
</feature>
<evidence type="ECO:0000256" key="4">
    <source>
        <dbReference type="ARBA" id="ARBA00022692"/>
    </source>
</evidence>
<proteinExistence type="inferred from homology"/>
<evidence type="ECO:0000256" key="2">
    <source>
        <dbReference type="ARBA" id="ARBA00008929"/>
    </source>
</evidence>
<dbReference type="EMBL" id="QIBX01000002">
    <property type="protein sequence ID" value="RNL41518.1"/>
    <property type="molecule type" value="Genomic_DNA"/>
</dbReference>
<evidence type="ECO:0000256" key="6">
    <source>
        <dbReference type="ARBA" id="ARBA00023136"/>
    </source>
</evidence>
<dbReference type="PANTHER" id="PTHR34856:SF2">
    <property type="entry name" value="PROTEIN NRFD"/>
    <property type="match status" value="1"/>
</dbReference>
<comment type="subcellular location">
    <subcellularLocation>
        <location evidence="1">Cell membrane</location>
        <topology evidence="1">Multi-pass membrane protein</topology>
    </subcellularLocation>
</comment>
<dbReference type="Proteomes" id="UP000269591">
    <property type="component" value="Unassembled WGS sequence"/>
</dbReference>
<evidence type="ECO:0000256" key="1">
    <source>
        <dbReference type="ARBA" id="ARBA00004651"/>
    </source>
</evidence>
<keyword evidence="3" id="KW-1003">Cell membrane</keyword>
<dbReference type="Pfam" id="PF03916">
    <property type="entry name" value="NrfD"/>
    <property type="match status" value="1"/>
</dbReference>
<feature type="transmembrane region" description="Helical" evidence="7">
    <location>
        <begin position="162"/>
        <end position="188"/>
    </location>
</feature>
<dbReference type="InterPro" id="IPR052049">
    <property type="entry name" value="Electron_transfer_protein"/>
</dbReference>
<keyword evidence="5 7" id="KW-1133">Transmembrane helix</keyword>
<protein>
    <submittedName>
        <fullName evidence="8">Polysulfide reductase</fullName>
    </submittedName>
</protein>
<organism evidence="8 9">
    <name type="scientific">Slackia equolifaciens</name>
    <dbReference type="NCBI Taxonomy" id="498718"/>
    <lineage>
        <taxon>Bacteria</taxon>
        <taxon>Bacillati</taxon>
        <taxon>Actinomycetota</taxon>
        <taxon>Coriobacteriia</taxon>
        <taxon>Eggerthellales</taxon>
        <taxon>Eggerthellaceae</taxon>
        <taxon>Slackia</taxon>
    </lineage>
</organism>
<dbReference type="InterPro" id="IPR005614">
    <property type="entry name" value="NrfD-like"/>
</dbReference>
<evidence type="ECO:0000313" key="9">
    <source>
        <dbReference type="Proteomes" id="UP000269591"/>
    </source>
</evidence>
<keyword evidence="9" id="KW-1185">Reference proteome</keyword>
<feature type="transmembrane region" description="Helical" evidence="7">
    <location>
        <begin position="86"/>
        <end position="109"/>
    </location>
</feature>
<keyword evidence="6 7" id="KW-0472">Membrane</keyword>
<name>A0A3N0B3H7_9ACTN</name>
<evidence type="ECO:0000256" key="5">
    <source>
        <dbReference type="ARBA" id="ARBA00022989"/>
    </source>
</evidence>
<feature type="transmembrane region" description="Helical" evidence="7">
    <location>
        <begin position="130"/>
        <end position="150"/>
    </location>
</feature>
<comment type="caution">
    <text evidence="8">The sequence shown here is derived from an EMBL/GenBank/DDBJ whole genome shotgun (WGS) entry which is preliminary data.</text>
</comment>
<dbReference type="Gene3D" id="1.20.1630.10">
    <property type="entry name" value="Formate dehydrogenase/DMSO reductase domain"/>
    <property type="match status" value="1"/>
</dbReference>
<keyword evidence="4 7" id="KW-0812">Transmembrane</keyword>
<comment type="similarity">
    <text evidence="2">Belongs to the NrfD family.</text>
</comment>